<dbReference type="Proteomes" id="UP001652661">
    <property type="component" value="Chromosome 2L"/>
</dbReference>
<reference evidence="4" key="2">
    <citation type="submission" date="2025-08" db="UniProtKB">
        <authorList>
            <consortium name="RefSeq"/>
        </authorList>
    </citation>
    <scope>IDENTIFICATION</scope>
    <source>
        <strain evidence="4">14028-0561.14</strain>
        <tissue evidence="4">Whole fly</tissue>
    </source>
</reference>
<proteinExistence type="predicted"/>
<dbReference type="GeneID" id="108077366"/>
<feature type="region of interest" description="Disordered" evidence="1">
    <location>
        <begin position="148"/>
        <end position="173"/>
    </location>
</feature>
<accession>A0A6P4ID29</accession>
<name>A0A6P4ID29_DROKI</name>
<dbReference type="AlphaFoldDB" id="A0A6P4ID29"/>
<protein>
    <submittedName>
        <fullName evidence="4">Uncharacterized protein</fullName>
    </submittedName>
</protein>
<sequence>MTALENTPKTMSLKLLLLVIFLVPHCHCNAFAENKTRLLFKEIDEVLVKLIVEHTMMYSENQSCFNKLDVLKEDYRSNKYGFAVLKNVLQRYHNLAELLNFGCKKQMNGKISISEKDSYCERLFGCHKIEIQINKRPKLSLRTEAITNDNDNTNENENTNTNANANNNTNTNTNANNNINANQITILVNVVQPSRKPKMTETPPSAIYDSLRRPFDYMHGLISSVLQPTNT</sequence>
<dbReference type="RefSeq" id="XP_017026150.1">
    <property type="nucleotide sequence ID" value="XM_017170661.3"/>
</dbReference>
<evidence type="ECO:0000313" key="3">
    <source>
        <dbReference type="Proteomes" id="UP001652661"/>
    </source>
</evidence>
<reference evidence="3" key="1">
    <citation type="submission" date="2025-05" db="UniProtKB">
        <authorList>
            <consortium name="RefSeq"/>
        </authorList>
    </citation>
    <scope>NUCLEOTIDE SEQUENCE [LARGE SCALE GENOMIC DNA]</scope>
    <source>
        <strain evidence="3">14028-0561.14</strain>
    </source>
</reference>
<evidence type="ECO:0000256" key="2">
    <source>
        <dbReference type="SAM" id="SignalP"/>
    </source>
</evidence>
<keyword evidence="3" id="KW-1185">Reference proteome</keyword>
<evidence type="ECO:0000313" key="4">
    <source>
        <dbReference type="RefSeq" id="XP_017026150.1"/>
    </source>
</evidence>
<organism evidence="3 4">
    <name type="scientific">Drosophila kikkawai</name>
    <name type="common">Fruit fly</name>
    <dbReference type="NCBI Taxonomy" id="30033"/>
    <lineage>
        <taxon>Eukaryota</taxon>
        <taxon>Metazoa</taxon>
        <taxon>Ecdysozoa</taxon>
        <taxon>Arthropoda</taxon>
        <taxon>Hexapoda</taxon>
        <taxon>Insecta</taxon>
        <taxon>Pterygota</taxon>
        <taxon>Neoptera</taxon>
        <taxon>Endopterygota</taxon>
        <taxon>Diptera</taxon>
        <taxon>Brachycera</taxon>
        <taxon>Muscomorpha</taxon>
        <taxon>Ephydroidea</taxon>
        <taxon>Drosophilidae</taxon>
        <taxon>Drosophila</taxon>
        <taxon>Sophophora</taxon>
    </lineage>
</organism>
<evidence type="ECO:0000256" key="1">
    <source>
        <dbReference type="SAM" id="MobiDB-lite"/>
    </source>
</evidence>
<keyword evidence="2" id="KW-0732">Signal</keyword>
<feature type="chain" id="PRO_5028021259" evidence="2">
    <location>
        <begin position="29"/>
        <end position="231"/>
    </location>
</feature>
<gene>
    <name evidence="4" type="primary">LOC108077366</name>
</gene>
<feature type="signal peptide" evidence="2">
    <location>
        <begin position="1"/>
        <end position="28"/>
    </location>
</feature>